<keyword evidence="7" id="KW-0539">Nucleus</keyword>
<dbReference type="PANTHER" id="PTHR46179:SF13">
    <property type="entry name" value="C2H2-TYPE DOMAIN-CONTAINING PROTEIN"/>
    <property type="match status" value="1"/>
</dbReference>
<organism evidence="11 12">
    <name type="scientific">Mycena albidolilacea</name>
    <dbReference type="NCBI Taxonomy" id="1033008"/>
    <lineage>
        <taxon>Eukaryota</taxon>
        <taxon>Fungi</taxon>
        <taxon>Dikarya</taxon>
        <taxon>Basidiomycota</taxon>
        <taxon>Agaricomycotina</taxon>
        <taxon>Agaricomycetes</taxon>
        <taxon>Agaricomycetidae</taxon>
        <taxon>Agaricales</taxon>
        <taxon>Marasmiineae</taxon>
        <taxon>Mycenaceae</taxon>
        <taxon>Mycena</taxon>
    </lineage>
</organism>
<proteinExistence type="predicted"/>
<evidence type="ECO:0000256" key="3">
    <source>
        <dbReference type="ARBA" id="ARBA00022771"/>
    </source>
</evidence>
<dbReference type="SMART" id="SM00355">
    <property type="entry name" value="ZnF_C2H2"/>
    <property type="match status" value="3"/>
</dbReference>
<comment type="caution">
    <text evidence="11">The sequence shown here is derived from an EMBL/GenBank/DDBJ whole genome shotgun (WGS) entry which is preliminary data.</text>
</comment>
<feature type="region of interest" description="Disordered" evidence="9">
    <location>
        <begin position="1"/>
        <end position="22"/>
    </location>
</feature>
<evidence type="ECO:0000313" key="11">
    <source>
        <dbReference type="EMBL" id="KAJ7349297.1"/>
    </source>
</evidence>
<dbReference type="GO" id="GO:0008270">
    <property type="term" value="F:zinc ion binding"/>
    <property type="evidence" value="ECO:0007669"/>
    <property type="project" value="UniProtKB-KW"/>
</dbReference>
<evidence type="ECO:0000256" key="6">
    <source>
        <dbReference type="ARBA" id="ARBA00023163"/>
    </source>
</evidence>
<dbReference type="AlphaFoldDB" id="A0AAD7A4F0"/>
<evidence type="ECO:0000256" key="8">
    <source>
        <dbReference type="PROSITE-ProRule" id="PRU00042"/>
    </source>
</evidence>
<keyword evidence="12" id="KW-1185">Reference proteome</keyword>
<dbReference type="InterPro" id="IPR013087">
    <property type="entry name" value="Znf_C2H2_type"/>
</dbReference>
<reference evidence="11" key="1">
    <citation type="submission" date="2023-03" db="EMBL/GenBank/DDBJ databases">
        <title>Massive genome expansion in bonnet fungi (Mycena s.s.) driven by repeated elements and novel gene families across ecological guilds.</title>
        <authorList>
            <consortium name="Lawrence Berkeley National Laboratory"/>
            <person name="Harder C.B."/>
            <person name="Miyauchi S."/>
            <person name="Viragh M."/>
            <person name="Kuo A."/>
            <person name="Thoen E."/>
            <person name="Andreopoulos B."/>
            <person name="Lu D."/>
            <person name="Skrede I."/>
            <person name="Drula E."/>
            <person name="Henrissat B."/>
            <person name="Morin E."/>
            <person name="Kohler A."/>
            <person name="Barry K."/>
            <person name="LaButti K."/>
            <person name="Morin E."/>
            <person name="Salamov A."/>
            <person name="Lipzen A."/>
            <person name="Mereny Z."/>
            <person name="Hegedus B."/>
            <person name="Baldrian P."/>
            <person name="Stursova M."/>
            <person name="Weitz H."/>
            <person name="Taylor A."/>
            <person name="Grigoriev I.V."/>
            <person name="Nagy L.G."/>
            <person name="Martin F."/>
            <person name="Kauserud H."/>
        </authorList>
    </citation>
    <scope>NUCLEOTIDE SEQUENCE</scope>
    <source>
        <strain evidence="11">CBHHK002</strain>
    </source>
</reference>
<dbReference type="GO" id="GO:0006357">
    <property type="term" value="P:regulation of transcription by RNA polymerase II"/>
    <property type="evidence" value="ECO:0007669"/>
    <property type="project" value="TreeGrafter"/>
</dbReference>
<sequence length="342" mass="37394">MARSTSAQAASKPEASSNTTCEHCGATVKRPTDLPRHMLIHAPNKEEFMYTCPIEGCSHQTLQRSNLNTHIRTHTRTRPYSCPEHHPNGQKCLFTTADPSSLHRHRKRKHGYKPRSTTASNGPVASGSGAREKSVESNVSFESEESFALHPASTDVDTGPSPSTTNTSYSFIHVPYLSVSKASQSRYADYASLDFKVPGWLGLPATFQSVAAESDGDYGNVLTSTAASLSTSTSERGVAMLQWPDLVLEGFGATYCDWGYGYDPAPEVYPSYSSTSSVPSPVFYSSPLHFQQELATFSMQASCPSQSSASTAESVEELYLPLPVDLFPVRFNMRPRETPDRQ</sequence>
<dbReference type="Proteomes" id="UP001218218">
    <property type="component" value="Unassembled WGS sequence"/>
</dbReference>
<dbReference type="EMBL" id="JARIHO010000016">
    <property type="protein sequence ID" value="KAJ7349297.1"/>
    <property type="molecule type" value="Genomic_DNA"/>
</dbReference>
<feature type="compositionally biased region" description="Basic residues" evidence="9">
    <location>
        <begin position="102"/>
        <end position="113"/>
    </location>
</feature>
<gene>
    <name evidence="11" type="ORF">DFH08DRAFT_141278</name>
</gene>
<feature type="region of interest" description="Disordered" evidence="9">
    <location>
        <begin position="95"/>
        <end position="163"/>
    </location>
</feature>
<dbReference type="Gene3D" id="3.30.160.60">
    <property type="entry name" value="Classic Zinc Finger"/>
    <property type="match status" value="2"/>
</dbReference>
<evidence type="ECO:0000256" key="7">
    <source>
        <dbReference type="ARBA" id="ARBA00023242"/>
    </source>
</evidence>
<name>A0AAD7A4F0_9AGAR</name>
<dbReference type="GO" id="GO:0005634">
    <property type="term" value="C:nucleus"/>
    <property type="evidence" value="ECO:0007669"/>
    <property type="project" value="UniProtKB-SubCell"/>
</dbReference>
<evidence type="ECO:0000256" key="9">
    <source>
        <dbReference type="SAM" id="MobiDB-lite"/>
    </source>
</evidence>
<dbReference type="PROSITE" id="PS50157">
    <property type="entry name" value="ZINC_FINGER_C2H2_2"/>
    <property type="match status" value="2"/>
</dbReference>
<keyword evidence="5" id="KW-0805">Transcription regulation</keyword>
<comment type="subcellular location">
    <subcellularLocation>
        <location evidence="1">Nucleus</location>
    </subcellularLocation>
</comment>
<dbReference type="SUPFAM" id="SSF57667">
    <property type="entry name" value="beta-beta-alpha zinc fingers"/>
    <property type="match status" value="1"/>
</dbReference>
<keyword evidence="2" id="KW-0479">Metal-binding</keyword>
<feature type="domain" description="C2H2-type" evidence="10">
    <location>
        <begin position="19"/>
        <end position="46"/>
    </location>
</feature>
<dbReference type="InterPro" id="IPR051061">
    <property type="entry name" value="Zinc_finger_trans_reg"/>
</dbReference>
<evidence type="ECO:0000256" key="1">
    <source>
        <dbReference type="ARBA" id="ARBA00004123"/>
    </source>
</evidence>
<protein>
    <recommendedName>
        <fullName evidence="10">C2H2-type domain-containing protein</fullName>
    </recommendedName>
</protein>
<evidence type="ECO:0000256" key="2">
    <source>
        <dbReference type="ARBA" id="ARBA00022723"/>
    </source>
</evidence>
<feature type="domain" description="C2H2-type" evidence="10">
    <location>
        <begin position="50"/>
        <end position="79"/>
    </location>
</feature>
<accession>A0AAD7A4F0</accession>
<dbReference type="PANTHER" id="PTHR46179">
    <property type="entry name" value="ZINC FINGER PROTEIN"/>
    <property type="match status" value="1"/>
</dbReference>
<dbReference type="InterPro" id="IPR036236">
    <property type="entry name" value="Znf_C2H2_sf"/>
</dbReference>
<evidence type="ECO:0000256" key="5">
    <source>
        <dbReference type="ARBA" id="ARBA00023015"/>
    </source>
</evidence>
<keyword evidence="6" id="KW-0804">Transcription</keyword>
<keyword evidence="3 8" id="KW-0863">Zinc-finger</keyword>
<evidence type="ECO:0000256" key="4">
    <source>
        <dbReference type="ARBA" id="ARBA00022833"/>
    </source>
</evidence>
<evidence type="ECO:0000259" key="10">
    <source>
        <dbReference type="PROSITE" id="PS50157"/>
    </source>
</evidence>
<evidence type="ECO:0000313" key="12">
    <source>
        <dbReference type="Proteomes" id="UP001218218"/>
    </source>
</evidence>
<feature type="compositionally biased region" description="Polar residues" evidence="9">
    <location>
        <begin position="1"/>
        <end position="21"/>
    </location>
</feature>
<keyword evidence="4" id="KW-0862">Zinc</keyword>
<dbReference type="PROSITE" id="PS00028">
    <property type="entry name" value="ZINC_FINGER_C2H2_1"/>
    <property type="match status" value="1"/>
</dbReference>